<proteinExistence type="predicted"/>
<gene>
    <name evidence="2" type="primary">LOC142175524</name>
</gene>
<keyword evidence="1" id="KW-1185">Reference proteome</keyword>
<organism evidence="1 2">
    <name type="scientific">Nicotiana tabacum</name>
    <name type="common">Common tobacco</name>
    <dbReference type="NCBI Taxonomy" id="4097"/>
    <lineage>
        <taxon>Eukaryota</taxon>
        <taxon>Viridiplantae</taxon>
        <taxon>Streptophyta</taxon>
        <taxon>Embryophyta</taxon>
        <taxon>Tracheophyta</taxon>
        <taxon>Spermatophyta</taxon>
        <taxon>Magnoliopsida</taxon>
        <taxon>eudicotyledons</taxon>
        <taxon>Gunneridae</taxon>
        <taxon>Pentapetalae</taxon>
        <taxon>asterids</taxon>
        <taxon>lamiids</taxon>
        <taxon>Solanales</taxon>
        <taxon>Solanaceae</taxon>
        <taxon>Nicotianoideae</taxon>
        <taxon>Nicotianeae</taxon>
        <taxon>Nicotiana</taxon>
    </lineage>
</organism>
<reference evidence="2" key="2">
    <citation type="submission" date="2025-08" db="UniProtKB">
        <authorList>
            <consortium name="RefSeq"/>
        </authorList>
    </citation>
    <scope>IDENTIFICATION</scope>
    <source>
        <tissue evidence="2">Leaf</tissue>
    </source>
</reference>
<reference evidence="1" key="1">
    <citation type="journal article" date="2014" name="Nat. Commun.">
        <title>The tobacco genome sequence and its comparison with those of tomato and potato.</title>
        <authorList>
            <person name="Sierro N."/>
            <person name="Battey J.N."/>
            <person name="Ouadi S."/>
            <person name="Bakaher N."/>
            <person name="Bovet L."/>
            <person name="Willig A."/>
            <person name="Goepfert S."/>
            <person name="Peitsch M.C."/>
            <person name="Ivanov N.V."/>
        </authorList>
    </citation>
    <scope>NUCLEOTIDE SEQUENCE [LARGE SCALE GENOMIC DNA]</scope>
</reference>
<dbReference type="RefSeq" id="XP_075098564.1">
    <property type="nucleotide sequence ID" value="XM_075242463.1"/>
</dbReference>
<evidence type="ECO:0000313" key="1">
    <source>
        <dbReference type="Proteomes" id="UP000790787"/>
    </source>
</evidence>
<evidence type="ECO:0000313" key="2">
    <source>
        <dbReference type="RefSeq" id="XP_075098564.1"/>
    </source>
</evidence>
<protein>
    <submittedName>
        <fullName evidence="2">Uncharacterized protein LOC142175524</fullName>
    </submittedName>
</protein>
<sequence>MAGIGSASLVDNKAHGWIIDTGATNHMVSDPNMLSEADEVKPTNSKQDLYSGIVKGIGKETCGLYILAPHVAKILEARSTAIKETKANNLQNRTCAYTPQQNGVAERNHRHILEVARAMRMPSTILNGASPFEKMYNRKPSLEHLRVMGCLCYAKDVKVHDKFMPRSIPTVLMGYSSVQKGYILLNFTNNCFFVNMDTIFKENVNHEELETYIDREAGMIPTEDTDLSMVGDLEDEAGSSGHSPIQEQAPAPVLAQLYGHRSLQPVGIRTSTRDRNPPIWLKDFVSPNVHQNVPYSIANYVNYSGVSPKYQSYLAVFSSIVEPSFFVELTKALCAFGFSESQYDRSLFVKKLLEEGTVIVLVYVDDMLVIEGILMHQRKYDLELISELRLGVAKLAITPLEMNAKLITKEYDDHLKIQESAEDDVLTNPRAYQRLIESCCT</sequence>
<name>A0AC58TMV9_TOBAC</name>
<accession>A0AC58TMV9</accession>
<dbReference type="Proteomes" id="UP000790787">
    <property type="component" value="Chromosome 3"/>
</dbReference>